<dbReference type="InterPro" id="IPR013108">
    <property type="entry name" value="Amidohydro_3"/>
</dbReference>
<evidence type="ECO:0000259" key="1">
    <source>
        <dbReference type="Pfam" id="PF07969"/>
    </source>
</evidence>
<dbReference type="SUPFAM" id="SSF51556">
    <property type="entry name" value="Metallo-dependent hydrolases"/>
    <property type="match status" value="1"/>
</dbReference>
<dbReference type="PANTHER" id="PTHR22642">
    <property type="entry name" value="IMIDAZOLONEPROPIONASE"/>
    <property type="match status" value="1"/>
</dbReference>
<protein>
    <recommendedName>
        <fullName evidence="1">Amidohydrolase 3 domain-containing protein</fullName>
    </recommendedName>
</protein>
<name>A0A9X8RAY8_9BACI</name>
<dbReference type="CDD" id="cd01300">
    <property type="entry name" value="YtcJ_like"/>
    <property type="match status" value="1"/>
</dbReference>
<dbReference type="InterPro" id="IPR033932">
    <property type="entry name" value="YtcJ-like"/>
</dbReference>
<dbReference type="InterPro" id="IPR032466">
    <property type="entry name" value="Metal_Hydrolase"/>
</dbReference>
<comment type="caution">
    <text evidence="2">The sequence shown here is derived from an EMBL/GenBank/DDBJ whole genome shotgun (WGS) entry which is preliminary data.</text>
</comment>
<evidence type="ECO:0000313" key="3">
    <source>
        <dbReference type="Proteomes" id="UP000185829"/>
    </source>
</evidence>
<dbReference type="Gene3D" id="3.10.310.70">
    <property type="match status" value="1"/>
</dbReference>
<sequence>MEGVCCLMKADIVFINGEVITVNQKNEVAEALAIKDNRISAVGTNHEMKVFIGEGTNVIDLQGKSLLPGFIDSHIHLILYGVNQLAVSCKAEHIKSVEDLLIDLKKKASTIPKGEWIRAWGFNETAVKEKRYPTIAELDAISKDHPIMVTRTCGHISVVNSRALAIARIDESSENPTGGIIEKDSAGRITGKLIETANMIMTDRASYSESELLKAVKIASEHFIAAGITSIHEAGAHGPESFRLMQQAIKNKDIRVRIYAMVGSLNNSHEFVNKMVDSGVITGTGDERFKIGPAKLFTDGSSTGPTIATREPYSSDPGNFGILYYKEEEIYQVLGQAHKKGYQITVHAQGDKAIEMYLNCVEKALNESPRKDHRHRIEHAGISSPDLQMRMKELGVIPIPNPPFPYEFGDIYIEHYGNRVNHMYAARDYIDNGILAAGGSDAPVTDHDPLLGIHVAVNRTSRSGTKIGPVQSISVLEAIKLYTWNGAFASFDEDVKGSLEAGKLADLVVLNDSILKVDSQNIKDLKVESTILNGEILYHRGTLVEI</sequence>
<dbReference type="InterPro" id="IPR011059">
    <property type="entry name" value="Metal-dep_hydrolase_composite"/>
</dbReference>
<feature type="domain" description="Amidohydrolase 3" evidence="1">
    <location>
        <begin position="58"/>
        <end position="538"/>
    </location>
</feature>
<dbReference type="AlphaFoldDB" id="A0A9X8RAY8"/>
<dbReference type="PANTHER" id="PTHR22642:SF2">
    <property type="entry name" value="PROTEIN LONG AFTER FAR-RED 3"/>
    <property type="match status" value="1"/>
</dbReference>
<dbReference type="Pfam" id="PF07969">
    <property type="entry name" value="Amidohydro_3"/>
    <property type="match status" value="1"/>
</dbReference>
<proteinExistence type="predicted"/>
<dbReference type="Gene3D" id="3.20.20.140">
    <property type="entry name" value="Metal-dependent hydrolases"/>
    <property type="match status" value="1"/>
</dbReference>
<dbReference type="Proteomes" id="UP000185829">
    <property type="component" value="Unassembled WGS sequence"/>
</dbReference>
<dbReference type="Gene3D" id="2.30.40.10">
    <property type="entry name" value="Urease, subunit C, domain 1"/>
    <property type="match status" value="1"/>
</dbReference>
<organism evidence="2 3">
    <name type="scientific">Peribacillus simplex</name>
    <dbReference type="NCBI Taxonomy" id="1478"/>
    <lineage>
        <taxon>Bacteria</taxon>
        <taxon>Bacillati</taxon>
        <taxon>Bacillota</taxon>
        <taxon>Bacilli</taxon>
        <taxon>Bacillales</taxon>
        <taxon>Bacillaceae</taxon>
        <taxon>Peribacillus</taxon>
    </lineage>
</organism>
<reference evidence="2 3" key="1">
    <citation type="submission" date="2017-01" db="EMBL/GenBank/DDBJ databases">
        <authorList>
            <person name="Varghese N."/>
            <person name="Submissions S."/>
        </authorList>
    </citation>
    <scope>NUCLEOTIDE SEQUENCE [LARGE SCALE GENOMIC DNA]</scope>
    <source>
        <strain evidence="2 3">RUG2-6</strain>
    </source>
</reference>
<dbReference type="SUPFAM" id="SSF51338">
    <property type="entry name" value="Composite domain of metallo-dependent hydrolases"/>
    <property type="match status" value="1"/>
</dbReference>
<dbReference type="GO" id="GO:0016810">
    <property type="term" value="F:hydrolase activity, acting on carbon-nitrogen (but not peptide) bonds"/>
    <property type="evidence" value="ECO:0007669"/>
    <property type="project" value="InterPro"/>
</dbReference>
<accession>A0A9X8RAY8</accession>
<dbReference type="EMBL" id="FTMX01000005">
    <property type="protein sequence ID" value="SIR69515.1"/>
    <property type="molecule type" value="Genomic_DNA"/>
</dbReference>
<gene>
    <name evidence="2" type="ORF">SAMN05878482_10566</name>
</gene>
<evidence type="ECO:0000313" key="2">
    <source>
        <dbReference type="EMBL" id="SIR69515.1"/>
    </source>
</evidence>